<dbReference type="SMART" id="SM00323">
    <property type="entry name" value="RasGAP"/>
    <property type="match status" value="1"/>
</dbReference>
<organism evidence="2 3">
    <name type="scientific">Hesseltinella vesiculosa</name>
    <dbReference type="NCBI Taxonomy" id="101127"/>
    <lineage>
        <taxon>Eukaryota</taxon>
        <taxon>Fungi</taxon>
        <taxon>Fungi incertae sedis</taxon>
        <taxon>Mucoromycota</taxon>
        <taxon>Mucoromycotina</taxon>
        <taxon>Mucoromycetes</taxon>
        <taxon>Mucorales</taxon>
        <taxon>Cunninghamellaceae</taxon>
        <taxon>Hesseltinella</taxon>
    </lineage>
</organism>
<dbReference type="Pfam" id="PF00616">
    <property type="entry name" value="RasGAP"/>
    <property type="match status" value="1"/>
</dbReference>
<proteinExistence type="predicted"/>
<dbReference type="Proteomes" id="UP000242146">
    <property type="component" value="Unassembled WGS sequence"/>
</dbReference>
<comment type="caution">
    <text evidence="2">The sequence shown here is derived from an EMBL/GenBank/DDBJ whole genome shotgun (WGS) entry which is preliminary data.</text>
</comment>
<dbReference type="InterPro" id="IPR008936">
    <property type="entry name" value="Rho_GTPase_activation_prot"/>
</dbReference>
<dbReference type="GO" id="GO:0051015">
    <property type="term" value="F:actin filament binding"/>
    <property type="evidence" value="ECO:0007669"/>
    <property type="project" value="TreeGrafter"/>
</dbReference>
<dbReference type="InterPro" id="IPR000593">
    <property type="entry name" value="RasGAP_C"/>
</dbReference>
<name>A0A1X2GB57_9FUNG</name>
<evidence type="ECO:0000313" key="2">
    <source>
        <dbReference type="EMBL" id="ORX49536.1"/>
    </source>
</evidence>
<sequence length="861" mass="99843">MMQRYIRQRHLNKLYNTLVVGRNPSVKTVRSFVHLLDDSELDFDNDIALDELRQKITNRIQENNQLDKYINTVDIQIALFLKNAISMEELMSRSGAIKRRKQRALKQRALDGPPKSDRYSLAGMNKESRERLELYQKLVYLLQTEPRYLARLLTALTNHQVLGRWSDFTLIESTVLSLFAYATNAREEYLLIKLCQHCIQEEMKMLRVPQEFLLGNYAFMKLIVQTNRGIKEREFFKQLVQPLVKLVIDDESLDLESNPIMIYQKMISDEELQTGVPTQRPYQVTAQSALADSAVRDKFIANLRDLRHITNCFLSSIISAKDDMPYTIRFIAKELRVQLEEAFPEESQEHIFRIIGHFIYYRYLNPAFVAPEQYDVIEGVISPVQRKNLAEVSKMLQYISSGKSFNDVDHFLSPLKDYVQEASSVFSQWFMEVTEVAPPEEHFGMDLWTDCTLTQKPVVYLTPEELFHLHYVLEQNIQTLEPGTVDKTVLQQQGGGIPLFDLMTALGLSGYDDASHSHSSEATVRLCLQSFRDELPMDAAAWLRQILFDAKRLVVYVIKHQCGPTLLDILNSPVVKREEHAWQAFKQFEFKTDNELASKRRWLHLGTAEEPLDLADLTLSQLKQLTCRLVLHLERCKVITEAGGYQDVMNMIAQDITGKHTRRKQRSKEMTRMTVMLLHLCEKGQYLMDQATKYEDYLSGCMASMANKTWRDKKLKATLFSRQYYHLRGIHKAGLPVPKFGTYRYTAKQMRDRGILVDLQYAGVTVNKYDKIDMVFSMAQAGVITIEASYQGWKHLPPEERHIMDTVAKTLQNATVIRLDLHYEDLLQSQFEGVYLIAFIDGSVKVNLNLLIYFINKKFYS</sequence>
<protein>
    <submittedName>
        <fullName evidence="2">Rho GTPase activation protein</fullName>
    </submittedName>
</protein>
<dbReference type="EMBL" id="MCGT01000026">
    <property type="protein sequence ID" value="ORX49536.1"/>
    <property type="molecule type" value="Genomic_DNA"/>
</dbReference>
<evidence type="ECO:0000313" key="3">
    <source>
        <dbReference type="Proteomes" id="UP000242146"/>
    </source>
</evidence>
<dbReference type="InterPro" id="IPR001936">
    <property type="entry name" value="RasGAP_dom"/>
</dbReference>
<keyword evidence="3" id="KW-1185">Reference proteome</keyword>
<dbReference type="SUPFAM" id="SSF48350">
    <property type="entry name" value="GTPase activation domain, GAP"/>
    <property type="match status" value="1"/>
</dbReference>
<dbReference type="PANTHER" id="PTHR14149">
    <property type="entry name" value="RAS GTPASE-ACTIVATING PROTEIN WITH IQ MOTIF"/>
    <property type="match status" value="1"/>
</dbReference>
<dbReference type="GO" id="GO:0110085">
    <property type="term" value="C:mitotic actomyosin contractile ring"/>
    <property type="evidence" value="ECO:0007669"/>
    <property type="project" value="TreeGrafter"/>
</dbReference>
<gene>
    <name evidence="2" type="ORF">DM01DRAFT_1325744</name>
</gene>
<dbReference type="SUPFAM" id="SSF143885">
    <property type="entry name" value="RGC domain-like"/>
    <property type="match status" value="1"/>
</dbReference>
<dbReference type="Gene3D" id="1.10.506.10">
    <property type="entry name" value="GTPase Activation - p120gap, domain 1"/>
    <property type="match status" value="1"/>
</dbReference>
<reference evidence="2 3" key="1">
    <citation type="submission" date="2016-07" db="EMBL/GenBank/DDBJ databases">
        <title>Pervasive Adenine N6-methylation of Active Genes in Fungi.</title>
        <authorList>
            <consortium name="DOE Joint Genome Institute"/>
            <person name="Mondo S.J."/>
            <person name="Dannebaum R.O."/>
            <person name="Kuo R.C."/>
            <person name="Labutti K."/>
            <person name="Haridas S."/>
            <person name="Kuo A."/>
            <person name="Salamov A."/>
            <person name="Ahrendt S.R."/>
            <person name="Lipzen A."/>
            <person name="Sullivan W."/>
            <person name="Andreopoulos W.B."/>
            <person name="Clum A."/>
            <person name="Lindquist E."/>
            <person name="Daum C."/>
            <person name="Ramamoorthy G.K."/>
            <person name="Gryganskyi A."/>
            <person name="Culley D."/>
            <person name="Magnuson J.K."/>
            <person name="James T.Y."/>
            <person name="O'Malley M.A."/>
            <person name="Stajich J.E."/>
            <person name="Spatafora J.W."/>
            <person name="Visel A."/>
            <person name="Grigoriev I.V."/>
        </authorList>
    </citation>
    <scope>NUCLEOTIDE SEQUENCE [LARGE SCALE GENOMIC DNA]</scope>
    <source>
        <strain evidence="2 3">NRRL 3301</strain>
    </source>
</reference>
<dbReference type="PANTHER" id="PTHR14149:SF14">
    <property type="entry name" value="CALPONIN-HOMOLOGY (CH) DOMAIN-CONTAINING PROTEIN"/>
    <property type="match status" value="1"/>
</dbReference>
<feature type="domain" description="Ras-GAP" evidence="1">
    <location>
        <begin position="173"/>
        <end position="401"/>
    </location>
</feature>
<dbReference type="PROSITE" id="PS50018">
    <property type="entry name" value="RAS_GTPASE_ACTIV_2"/>
    <property type="match status" value="1"/>
</dbReference>
<evidence type="ECO:0000259" key="1">
    <source>
        <dbReference type="PROSITE" id="PS50018"/>
    </source>
</evidence>
<dbReference type="GO" id="GO:1903479">
    <property type="term" value="P:mitotic actomyosin contractile ring assembly actin filament organization"/>
    <property type="evidence" value="ECO:0007669"/>
    <property type="project" value="TreeGrafter"/>
</dbReference>
<dbReference type="STRING" id="101127.A0A1X2GB57"/>
<dbReference type="AlphaFoldDB" id="A0A1X2GB57"/>
<accession>A0A1X2GB57</accession>
<dbReference type="Pfam" id="PF03836">
    <property type="entry name" value="RasGAP_C"/>
    <property type="match status" value="1"/>
</dbReference>
<dbReference type="GO" id="GO:0005516">
    <property type="term" value="F:calmodulin binding"/>
    <property type="evidence" value="ECO:0007669"/>
    <property type="project" value="TreeGrafter"/>
</dbReference>
<dbReference type="GO" id="GO:0005096">
    <property type="term" value="F:GTPase activator activity"/>
    <property type="evidence" value="ECO:0007669"/>
    <property type="project" value="TreeGrafter"/>
</dbReference>
<dbReference type="OrthoDB" id="775356at2759"/>